<feature type="signal peptide" evidence="1">
    <location>
        <begin position="1"/>
        <end position="18"/>
    </location>
</feature>
<evidence type="ECO:0000313" key="2">
    <source>
        <dbReference type="EMBL" id="EPE37009.1"/>
    </source>
</evidence>
<gene>
    <name evidence="2" type="ORF">GLAREA_09172</name>
</gene>
<organism evidence="2 3">
    <name type="scientific">Glarea lozoyensis (strain ATCC 20868 / MF5171)</name>
    <dbReference type="NCBI Taxonomy" id="1116229"/>
    <lineage>
        <taxon>Eukaryota</taxon>
        <taxon>Fungi</taxon>
        <taxon>Dikarya</taxon>
        <taxon>Ascomycota</taxon>
        <taxon>Pezizomycotina</taxon>
        <taxon>Leotiomycetes</taxon>
        <taxon>Helotiales</taxon>
        <taxon>Helotiaceae</taxon>
        <taxon>Glarea</taxon>
    </lineage>
</organism>
<dbReference type="RefSeq" id="XP_008076324.1">
    <property type="nucleotide sequence ID" value="XM_008078133.1"/>
</dbReference>
<reference evidence="2 3" key="1">
    <citation type="journal article" date="2013" name="BMC Genomics">
        <title>Genomics-driven discovery of the pneumocandin biosynthetic gene cluster in the fungus Glarea lozoyensis.</title>
        <authorList>
            <person name="Chen L."/>
            <person name="Yue Q."/>
            <person name="Zhang X."/>
            <person name="Xiang M."/>
            <person name="Wang C."/>
            <person name="Li S."/>
            <person name="Che Y."/>
            <person name="Ortiz-Lopez F.J."/>
            <person name="Bills G.F."/>
            <person name="Liu X."/>
            <person name="An Z."/>
        </authorList>
    </citation>
    <scope>NUCLEOTIDE SEQUENCE [LARGE SCALE GENOMIC DNA]</scope>
    <source>
        <strain evidence="3">ATCC 20868 / MF5171</strain>
    </source>
</reference>
<feature type="chain" id="PRO_5004508420" evidence="1">
    <location>
        <begin position="19"/>
        <end position="116"/>
    </location>
</feature>
<keyword evidence="1" id="KW-0732">Signal</keyword>
<proteinExistence type="predicted"/>
<dbReference type="HOGENOM" id="CLU_2097109_0_0_1"/>
<dbReference type="EMBL" id="KE145352">
    <property type="protein sequence ID" value="EPE37009.1"/>
    <property type="molecule type" value="Genomic_DNA"/>
</dbReference>
<dbReference type="Proteomes" id="UP000016922">
    <property type="component" value="Unassembled WGS sequence"/>
</dbReference>
<name>S3DIL9_GLAL2</name>
<evidence type="ECO:0000256" key="1">
    <source>
        <dbReference type="SAM" id="SignalP"/>
    </source>
</evidence>
<dbReference type="KEGG" id="glz:GLAREA_09172"/>
<keyword evidence="3" id="KW-1185">Reference proteome</keyword>
<dbReference type="AlphaFoldDB" id="S3DIL9"/>
<protein>
    <submittedName>
        <fullName evidence="2">Uncharacterized protein</fullName>
    </submittedName>
</protein>
<sequence length="116" mass="12577">MKQTLTILSIALLHLIYALPIPLFGLPAPQTITIRFNTPTEDTFTRSIPLSKDITTDTEMANMKISSIMVPPQITCNFSRSTGGVIVGGSGPEVKVPHLVQVVPPEVLSHVQCWPA</sequence>
<dbReference type="GeneID" id="19468220"/>
<evidence type="ECO:0000313" key="3">
    <source>
        <dbReference type="Proteomes" id="UP000016922"/>
    </source>
</evidence>
<accession>S3DIL9</accession>